<feature type="transmembrane region" description="Helical" evidence="1">
    <location>
        <begin position="39"/>
        <end position="59"/>
    </location>
</feature>
<name>A0ABR4XKU4_9PORP</name>
<comment type="caution">
    <text evidence="2">The sequence shown here is derived from an EMBL/GenBank/DDBJ whole genome shotgun (WGS) entry which is preliminary data.</text>
</comment>
<keyword evidence="1" id="KW-1133">Transmembrane helix</keyword>
<evidence type="ECO:0000313" key="3">
    <source>
        <dbReference type="Proteomes" id="UP000030101"/>
    </source>
</evidence>
<gene>
    <name evidence="2" type="ORF">HQ43_05515</name>
</gene>
<dbReference type="EMBL" id="JQZV01000011">
    <property type="protein sequence ID" value="KGN92298.1"/>
    <property type="molecule type" value="Genomic_DNA"/>
</dbReference>
<accession>A0ABR4XKU4</accession>
<proteinExistence type="predicted"/>
<protein>
    <submittedName>
        <fullName evidence="2">Uncharacterized protein</fullName>
    </submittedName>
</protein>
<sequence length="74" mass="9036">MQSRELFPLQKQFFNPFYSIHTFLYENIDRLFAFSSQSFLFSFIFVFIYLFSSVSYGFLGRRGLYFIDFDEKFS</sequence>
<dbReference type="Proteomes" id="UP000030101">
    <property type="component" value="Unassembled WGS sequence"/>
</dbReference>
<evidence type="ECO:0000256" key="1">
    <source>
        <dbReference type="SAM" id="Phobius"/>
    </source>
</evidence>
<keyword evidence="3" id="KW-1185">Reference proteome</keyword>
<evidence type="ECO:0000313" key="2">
    <source>
        <dbReference type="EMBL" id="KGN92298.1"/>
    </source>
</evidence>
<keyword evidence="1" id="KW-0812">Transmembrane</keyword>
<organism evidence="2 3">
    <name type="scientific">Porphyromonas canoris</name>
    <dbReference type="NCBI Taxonomy" id="36875"/>
    <lineage>
        <taxon>Bacteria</taxon>
        <taxon>Pseudomonadati</taxon>
        <taxon>Bacteroidota</taxon>
        <taxon>Bacteroidia</taxon>
        <taxon>Bacteroidales</taxon>
        <taxon>Porphyromonadaceae</taxon>
        <taxon>Porphyromonas</taxon>
    </lineage>
</organism>
<reference evidence="2 3" key="1">
    <citation type="submission" date="2014-08" db="EMBL/GenBank/DDBJ databases">
        <title>Porphyromonas canoris strain:OH2762 Genome sequencing.</title>
        <authorList>
            <person name="Wallis C."/>
            <person name="Deusch O."/>
            <person name="O'Flynn C."/>
            <person name="Davis I."/>
            <person name="Jospin G."/>
            <person name="Darling A.E."/>
            <person name="Coil D.A."/>
            <person name="Alexiev A."/>
            <person name="Horsfall A."/>
            <person name="Kirkwood N."/>
            <person name="Harris S."/>
            <person name="Eisen J.A."/>
        </authorList>
    </citation>
    <scope>NUCLEOTIDE SEQUENCE [LARGE SCALE GENOMIC DNA]</scope>
    <source>
        <strain evidence="3">COT-108 OH2762</strain>
    </source>
</reference>
<keyword evidence="1" id="KW-0472">Membrane</keyword>